<keyword evidence="5 6" id="KW-0472">Membrane</keyword>
<dbReference type="InterPro" id="IPR045214">
    <property type="entry name" value="Surf1/Surf4"/>
</dbReference>
<evidence type="ECO:0000256" key="3">
    <source>
        <dbReference type="ARBA" id="ARBA00022692"/>
    </source>
</evidence>
<evidence type="ECO:0000256" key="5">
    <source>
        <dbReference type="ARBA" id="ARBA00023136"/>
    </source>
</evidence>
<dbReference type="GO" id="GO:0005886">
    <property type="term" value="C:plasma membrane"/>
    <property type="evidence" value="ECO:0007669"/>
    <property type="project" value="UniProtKB-SubCell"/>
</dbReference>
<accession>A0A653E2M8</accession>
<dbReference type="CDD" id="cd06662">
    <property type="entry name" value="SURF1"/>
    <property type="match status" value="1"/>
</dbReference>
<dbReference type="PANTHER" id="PTHR23427">
    <property type="entry name" value="SURFEIT LOCUS PROTEIN"/>
    <property type="match status" value="1"/>
</dbReference>
<comment type="subcellular location">
    <subcellularLocation>
        <location evidence="6">Cell membrane</location>
        <topology evidence="6">Multi-pass membrane protein</topology>
    </subcellularLocation>
    <subcellularLocation>
        <location evidence="1">Membrane</location>
    </subcellularLocation>
</comment>
<keyword evidence="6" id="KW-1003">Cell membrane</keyword>
<evidence type="ECO:0000256" key="6">
    <source>
        <dbReference type="RuleBase" id="RU363076"/>
    </source>
</evidence>
<protein>
    <recommendedName>
        <fullName evidence="6">SURF1-like protein</fullName>
    </recommendedName>
</protein>
<dbReference type="PANTHER" id="PTHR23427:SF2">
    <property type="entry name" value="SURFEIT LOCUS PROTEIN 1"/>
    <property type="match status" value="1"/>
</dbReference>
<sequence length="274" mass="30381">MDSLVSSEVIRGNDAMQLQYSPPATASRERAMSRFRPGWLPTCVVLLLMPVLIGLGFWQLQRAQEKREIMAANALREMAAPISLVQAQALAKPAYTRVKLVGRFDAQHSLYLDNSIRDGHVGLEVLQPFFDQASGLWVLLNRGWLAWPDRRVQPTVNTPQGPQSVIAEVYVPLGGGLNLANSEADAGWPQLISKVMPTDVWQRLQRDGYAYEMRLESGAGALHTGWPVVAMSPDTHTGYAVQWFAMSAALLGLFIYLGLHNARETRHEPSNHLA</sequence>
<dbReference type="Pfam" id="PF02104">
    <property type="entry name" value="SURF1"/>
    <property type="match status" value="1"/>
</dbReference>
<keyword evidence="4 6" id="KW-1133">Transmembrane helix</keyword>
<dbReference type="AlphaFoldDB" id="A0A653E2M8"/>
<name>A0A653E2M8_9PSED</name>
<evidence type="ECO:0000313" key="7">
    <source>
        <dbReference type="EMBL" id="VEV96980.1"/>
    </source>
</evidence>
<comment type="similarity">
    <text evidence="2 6">Belongs to the SURF1 family.</text>
</comment>
<feature type="transmembrane region" description="Helical" evidence="6">
    <location>
        <begin position="38"/>
        <end position="58"/>
    </location>
</feature>
<gene>
    <name evidence="7" type="ORF">PMYSY11_1934</name>
</gene>
<evidence type="ECO:0000256" key="1">
    <source>
        <dbReference type="ARBA" id="ARBA00004370"/>
    </source>
</evidence>
<organism evidence="7">
    <name type="scientific">Pseudomonas marincola</name>
    <dbReference type="NCBI Taxonomy" id="437900"/>
    <lineage>
        <taxon>Bacteria</taxon>
        <taxon>Pseudomonadati</taxon>
        <taxon>Pseudomonadota</taxon>
        <taxon>Gammaproteobacteria</taxon>
        <taxon>Pseudomonadales</taxon>
        <taxon>Pseudomonadaceae</taxon>
        <taxon>Pseudomonas</taxon>
    </lineage>
</organism>
<evidence type="ECO:0000256" key="4">
    <source>
        <dbReference type="ARBA" id="ARBA00022989"/>
    </source>
</evidence>
<dbReference type="PROSITE" id="PS50895">
    <property type="entry name" value="SURF1"/>
    <property type="match status" value="1"/>
</dbReference>
<evidence type="ECO:0000256" key="2">
    <source>
        <dbReference type="ARBA" id="ARBA00007165"/>
    </source>
</evidence>
<dbReference type="EMBL" id="LR215729">
    <property type="protein sequence ID" value="VEV96980.1"/>
    <property type="molecule type" value="Genomic_DNA"/>
</dbReference>
<proteinExistence type="inferred from homology"/>
<reference evidence="7" key="1">
    <citation type="submission" date="2019-02" db="EMBL/GenBank/DDBJ databases">
        <authorList>
            <consortium name="Genoscope - CEA"/>
            <person name="William W."/>
        </authorList>
    </citation>
    <scope>NUCLEOTIDE SEQUENCE [LARGE SCALE GENOMIC DNA]</scope>
    <source>
        <strain evidence="7">YSy11</strain>
    </source>
</reference>
<dbReference type="InterPro" id="IPR002994">
    <property type="entry name" value="Surf1/Shy1"/>
</dbReference>
<feature type="transmembrane region" description="Helical" evidence="6">
    <location>
        <begin position="240"/>
        <end position="259"/>
    </location>
</feature>
<keyword evidence="3 6" id="KW-0812">Transmembrane</keyword>